<dbReference type="AlphaFoldDB" id="A0A9J6CAU2"/>
<reference evidence="1" key="1">
    <citation type="submission" date="2021-03" db="EMBL/GenBank/DDBJ databases">
        <title>Chromosome level genome of the anhydrobiotic midge Polypedilum vanderplanki.</title>
        <authorList>
            <person name="Yoshida Y."/>
            <person name="Kikawada T."/>
            <person name="Gusev O."/>
        </authorList>
    </citation>
    <scope>NUCLEOTIDE SEQUENCE</scope>
    <source>
        <strain evidence="1">NIAS01</strain>
        <tissue evidence="1">Whole body or cell culture</tissue>
    </source>
</reference>
<sequence>MKVNKLLSLTRIVIITTKLQQVEDIQITKIRNADFDYLYDENEFEAINEALIEMNWASLAQLFYDERIDRSVFLSLEKIDVFEIMKDYPVGVRIKFFNSYVDWKSSSPHANENDGIAKKEKYDIEISLKQILKTEAGECFLKTVQDTQFLSLQNKENYLH</sequence>
<comment type="caution">
    <text evidence="1">The sequence shown here is derived from an EMBL/GenBank/DDBJ whole genome shotgun (WGS) entry which is preliminary data.</text>
</comment>
<evidence type="ECO:0000313" key="2">
    <source>
        <dbReference type="Proteomes" id="UP001107558"/>
    </source>
</evidence>
<accession>A0A9J6CAU2</accession>
<proteinExistence type="predicted"/>
<dbReference type="EMBL" id="JADBJN010000002">
    <property type="protein sequence ID" value="KAG5679236.1"/>
    <property type="molecule type" value="Genomic_DNA"/>
</dbReference>
<gene>
    <name evidence="1" type="ORF">PVAND_008816</name>
</gene>
<name>A0A9J6CAU2_POLVA</name>
<evidence type="ECO:0000313" key="1">
    <source>
        <dbReference type="EMBL" id="KAG5679236.1"/>
    </source>
</evidence>
<organism evidence="1 2">
    <name type="scientific">Polypedilum vanderplanki</name>
    <name type="common">Sleeping chironomid midge</name>
    <dbReference type="NCBI Taxonomy" id="319348"/>
    <lineage>
        <taxon>Eukaryota</taxon>
        <taxon>Metazoa</taxon>
        <taxon>Ecdysozoa</taxon>
        <taxon>Arthropoda</taxon>
        <taxon>Hexapoda</taxon>
        <taxon>Insecta</taxon>
        <taxon>Pterygota</taxon>
        <taxon>Neoptera</taxon>
        <taxon>Endopterygota</taxon>
        <taxon>Diptera</taxon>
        <taxon>Nematocera</taxon>
        <taxon>Chironomoidea</taxon>
        <taxon>Chironomidae</taxon>
        <taxon>Chironominae</taxon>
        <taxon>Polypedilum</taxon>
        <taxon>Polypedilum</taxon>
    </lineage>
</organism>
<dbReference type="Proteomes" id="UP001107558">
    <property type="component" value="Chromosome 2"/>
</dbReference>
<protein>
    <submittedName>
        <fullName evidence="1">Uncharacterized protein</fullName>
    </submittedName>
</protein>
<keyword evidence="2" id="KW-1185">Reference proteome</keyword>